<protein>
    <submittedName>
        <fullName evidence="1">Uncharacterized protein</fullName>
    </submittedName>
</protein>
<organism evidence="1 2">
    <name type="scientific">Cylindrotheca closterium</name>
    <dbReference type="NCBI Taxonomy" id="2856"/>
    <lineage>
        <taxon>Eukaryota</taxon>
        <taxon>Sar</taxon>
        <taxon>Stramenopiles</taxon>
        <taxon>Ochrophyta</taxon>
        <taxon>Bacillariophyta</taxon>
        <taxon>Bacillariophyceae</taxon>
        <taxon>Bacillariophycidae</taxon>
        <taxon>Bacillariales</taxon>
        <taxon>Bacillariaceae</taxon>
        <taxon>Cylindrotheca</taxon>
    </lineage>
</organism>
<dbReference type="EMBL" id="CAKOGP040001950">
    <property type="protein sequence ID" value="CAJ1957703.1"/>
    <property type="molecule type" value="Genomic_DNA"/>
</dbReference>
<dbReference type="AlphaFoldDB" id="A0AAD2PVV9"/>
<proteinExistence type="predicted"/>
<comment type="caution">
    <text evidence="1">The sequence shown here is derived from an EMBL/GenBank/DDBJ whole genome shotgun (WGS) entry which is preliminary data.</text>
</comment>
<gene>
    <name evidence="1" type="ORF">CYCCA115_LOCUS16841</name>
</gene>
<evidence type="ECO:0000313" key="1">
    <source>
        <dbReference type="EMBL" id="CAJ1957703.1"/>
    </source>
</evidence>
<dbReference type="Proteomes" id="UP001295423">
    <property type="component" value="Unassembled WGS sequence"/>
</dbReference>
<accession>A0AAD2PVV9</accession>
<name>A0AAD2PVV9_9STRA</name>
<keyword evidence="2" id="KW-1185">Reference proteome</keyword>
<reference evidence="1" key="1">
    <citation type="submission" date="2023-08" db="EMBL/GenBank/DDBJ databases">
        <authorList>
            <person name="Audoor S."/>
            <person name="Bilcke G."/>
        </authorList>
    </citation>
    <scope>NUCLEOTIDE SEQUENCE</scope>
</reference>
<sequence length="239" mass="26698">MMSKRKTGKGPRSQRVSKNDFYHAPVSLVQKGQGKVDKICPFDACASLGLLDDDDSDKIADDDEDNKKPHSQKANWDSYYISSYPVPQEQAKMVQSCPFSAAFSFFTFGGKNGIADRHEAPLWKHGSPATPCKVSRLAETAGPWEHVALLTIIICSTNWMPSPLPTPCNNPTLGKDLLQSNCYRFLHPPVDWQMPRFDFTLWMFKCWHSSLLYPGNSPLICGFTMPGHNLLALTLFASP</sequence>
<evidence type="ECO:0000313" key="2">
    <source>
        <dbReference type="Proteomes" id="UP001295423"/>
    </source>
</evidence>